<dbReference type="EMBL" id="LT160032">
    <property type="protein sequence ID" value="CXI74071.1"/>
    <property type="molecule type" value="Genomic_DNA"/>
</dbReference>
<dbReference type="Proteomes" id="UP000516480">
    <property type="component" value="Chromosome 12"/>
</dbReference>
<dbReference type="Proteomes" id="UP000220214">
    <property type="component" value="Chromosome 12"/>
</dbReference>
<dbReference type="EMBL" id="LT608260">
    <property type="protein sequence ID" value="SCO63548.1"/>
    <property type="molecule type" value="Genomic_DNA"/>
</dbReference>
<dbReference type="VEuPathDB" id="PlasmoDB:PBANKA_1208100"/>
<protein>
    <submittedName>
        <fullName evidence="1">Uncharacterized protein</fullName>
    </submittedName>
</protein>
<sequence>MNNKKRKLSDTIDNHLCDVEKNDKKKEENIKNLKKLLNNYINNNDLDDLSDYLASTYKDFLINSIYEELKCQDNRNLGELISICLDIIEKNHKNFKHQNVYFVCLNTLFLLLNRIGSINNYIEYNSFKIFYDLIINDNDWSNNKNSIEIFAKLNYINLFIVSNTFLKCKKKINCKKNIDFNKSMPIQNINKIVKHVFSNSILLGNTIVNQNYKGSNFNETRDYMFDNTYINKYVDFISSYKTHVLNNPTSIIHMTNENNKKIGMSNQDKEISILYKKVRTENRYKELENNNMISSYINSQYKNSNYINDTNKMIIIKSCFFPTMKNAYDIFDNPYDNLFLQIYTKIIHLIINTELTIYIIYECVYIILNTCEIHKQELLLFDLLLLYKFYIKNDNDKMRRFIIFYIHLIIKCKHQYKKLFFMKLVKNINPFFYLLYVDNPNMCIYAKEFISSLDFFNANDTNIFLNNMKNADKNIDINMCAQIEIIRIMNVILFLLDNIYNISVNIYVDAEFQKIEYNNFYNNCIWHDPLFKNYTYYQMSIKKKKLFFKCKNPEDKNIKIRNIIIEIENMIKTFDYLFKFVRNREWWNISLLFFFIHSFDMIKKICRNLPCKDSKKFFFLTKNLFMQAIYVFENFSKIGNSQLCNYENMLTVIEKFYTKNDIYIMVLFNQTEIKKLIEKIKLRTKEKNSKPILILLEALYLVIIDFLFPKDEEQLGEKTKESNKQKKIGTFFNPNNFSFLKTLLLRISYSYYYLWSQFYSINYEALDKKNIKFSKLSFFETFYNRIKDKLKIKLDLKKMKKQDIFLQNVWLNYSKIWENYLCVKKSRYISPDIANYFTFCFDFFKILIMYENEADYTFNRNRISKIILNMCKIIILKYQYFLPAKNIGNCFSSSIEFLYHLYISIYNSKKSAKLMNKIAFLIFLCCNKAMNDVEKGHVIFYNNCFENGEMKRICYDISEKCLANSQNDNNINKNYIIIKDKFQKHFNEYYLNTSLHVFITCLNVLTDTIKITISKVTTHKESIIIKKSKIKNRKKKENKYKFLKYKNGLILFNYTYLSNLCKCLIKNGHKYFFYSSRKYVLNFIQHFISMSTIILLKYKFKNNLNLKKILKFCFYSISTDCDISTLIIIHRIVFSIKNHLKYCGTKIKKAHRYLRECDDLMSIIVQESHTYNISETNLWEEYISQDTSFDSLKHTIHADCPGN</sequence>
<evidence type="ECO:0000313" key="1">
    <source>
        <dbReference type="EMBL" id="CXI74071.1"/>
    </source>
</evidence>
<evidence type="ECO:0000313" key="3">
    <source>
        <dbReference type="EMBL" id="SCN27125.1"/>
    </source>
</evidence>
<organism evidence="1 6">
    <name type="scientific">Plasmodium berghei</name>
    <dbReference type="NCBI Taxonomy" id="5821"/>
    <lineage>
        <taxon>Eukaryota</taxon>
        <taxon>Sar</taxon>
        <taxon>Alveolata</taxon>
        <taxon>Apicomplexa</taxon>
        <taxon>Aconoidasida</taxon>
        <taxon>Haemosporida</taxon>
        <taxon>Plasmodiidae</taxon>
        <taxon>Plasmodium</taxon>
        <taxon>Plasmodium (Vinckeia)</taxon>
    </lineage>
</organism>
<dbReference type="AlphaFoldDB" id="A0A113S7X4"/>
<evidence type="ECO:0000313" key="10">
    <source>
        <dbReference type="Proteomes" id="UP000516480"/>
    </source>
</evidence>
<evidence type="ECO:0000313" key="5">
    <source>
        <dbReference type="EMBL" id="SCO63548.1"/>
    </source>
</evidence>
<accession>A0A113S7X4</accession>
<gene>
    <name evidence="1" type="ORF">PBK173_000321300</name>
    <name evidence="3" type="ORF">PBNK65E_000312000</name>
    <name evidence="2" type="ORF">PBNK65NY_000311400</name>
    <name evidence="5" type="ORF">PBSP11A_000311600</name>
    <name evidence="4" type="ORF">PBSP11RLL_000311900</name>
</gene>
<evidence type="ECO:0000313" key="4">
    <source>
        <dbReference type="EMBL" id="SCO61641.1"/>
    </source>
</evidence>
<evidence type="ECO:0000313" key="6">
    <source>
        <dbReference type="Proteomes" id="UP000069549"/>
    </source>
</evidence>
<dbReference type="EMBL" id="LT614638">
    <property type="protein sequence ID" value="SCN27125.1"/>
    <property type="molecule type" value="Genomic_DNA"/>
</dbReference>
<proteinExistence type="predicted"/>
<evidence type="ECO:0000313" key="9">
    <source>
        <dbReference type="Proteomes" id="UP000220214"/>
    </source>
</evidence>
<dbReference type="Proteomes" id="UP000219860">
    <property type="component" value="Chromosome 12"/>
</dbReference>
<dbReference type="Proteomes" id="UP000069549">
    <property type="component" value="Chromosome 12"/>
</dbReference>
<reference evidence="1 6" key="1">
    <citation type="submission" date="2016-02" db="EMBL/GenBank/DDBJ databases">
        <authorList>
            <consortium name="Pathogen Informatics"/>
        </authorList>
    </citation>
    <scope>NUCLEOTIDE SEQUENCE [LARGE SCALE GENOMIC DNA]</scope>
    <source>
        <strain evidence="1 6">K173</strain>
        <strain evidence="2 10">NK65 ny</strain>
        <strain evidence="3 9">NK65e</strain>
        <strain evidence="5 7">SP11 Antwerpcl1</strain>
        <strain evidence="4 8">SP11 RLL</strain>
    </source>
</reference>
<evidence type="ECO:0000313" key="8">
    <source>
        <dbReference type="Proteomes" id="UP000219974"/>
    </source>
</evidence>
<evidence type="ECO:0000313" key="2">
    <source>
        <dbReference type="EMBL" id="SCM24638.1"/>
    </source>
</evidence>
<evidence type="ECO:0000313" key="7">
    <source>
        <dbReference type="Proteomes" id="UP000219860"/>
    </source>
</evidence>
<dbReference type="EMBL" id="LT608148">
    <property type="protein sequence ID" value="SCM24638.1"/>
    <property type="molecule type" value="Genomic_DNA"/>
</dbReference>
<name>A0A113S7X4_PLABE</name>
<dbReference type="OMA" id="ICKAPIF"/>
<dbReference type="EMBL" id="LT608276">
    <property type="protein sequence ID" value="SCO61641.1"/>
    <property type="molecule type" value="Genomic_DNA"/>
</dbReference>
<dbReference type="OrthoDB" id="371612at2759"/>
<dbReference type="Proteomes" id="UP000219974">
    <property type="component" value="Chromosome 12"/>
</dbReference>